<dbReference type="SUPFAM" id="SSF46785">
    <property type="entry name" value="Winged helix' DNA-binding domain"/>
    <property type="match status" value="1"/>
</dbReference>
<dbReference type="EMBL" id="JBHRTE010000070">
    <property type="protein sequence ID" value="MFC3169557.1"/>
    <property type="molecule type" value="Genomic_DNA"/>
</dbReference>
<evidence type="ECO:0000256" key="3">
    <source>
        <dbReference type="ARBA" id="ARBA00023125"/>
    </source>
</evidence>
<evidence type="ECO:0000256" key="1">
    <source>
        <dbReference type="ARBA" id="ARBA00009437"/>
    </source>
</evidence>
<dbReference type="SUPFAM" id="SSF53850">
    <property type="entry name" value="Periplasmic binding protein-like II"/>
    <property type="match status" value="1"/>
</dbReference>
<dbReference type="PANTHER" id="PTHR30346">
    <property type="entry name" value="TRANSCRIPTIONAL DUAL REGULATOR HCAR-RELATED"/>
    <property type="match status" value="1"/>
</dbReference>
<dbReference type="PROSITE" id="PS50931">
    <property type="entry name" value="HTH_LYSR"/>
    <property type="match status" value="1"/>
</dbReference>
<feature type="domain" description="HTH lysR-type" evidence="5">
    <location>
        <begin position="1"/>
        <end position="58"/>
    </location>
</feature>
<name>A0ABV7IG54_9RHOB</name>
<comment type="similarity">
    <text evidence="1">Belongs to the LysR transcriptional regulatory family.</text>
</comment>
<proteinExistence type="inferred from homology"/>
<evidence type="ECO:0000256" key="4">
    <source>
        <dbReference type="ARBA" id="ARBA00023163"/>
    </source>
</evidence>
<dbReference type="InterPro" id="IPR005119">
    <property type="entry name" value="LysR_subst-bd"/>
</dbReference>
<dbReference type="Pfam" id="PF03466">
    <property type="entry name" value="LysR_substrate"/>
    <property type="match status" value="1"/>
</dbReference>
<dbReference type="Gene3D" id="1.10.10.10">
    <property type="entry name" value="Winged helix-like DNA-binding domain superfamily/Winged helix DNA-binding domain"/>
    <property type="match status" value="1"/>
</dbReference>
<dbReference type="PANTHER" id="PTHR30346:SF28">
    <property type="entry name" value="HTH-TYPE TRANSCRIPTIONAL REGULATOR CYNR"/>
    <property type="match status" value="1"/>
</dbReference>
<evidence type="ECO:0000313" key="6">
    <source>
        <dbReference type="EMBL" id="MFC3169557.1"/>
    </source>
</evidence>
<dbReference type="Pfam" id="PF00126">
    <property type="entry name" value="HTH_1"/>
    <property type="match status" value="1"/>
</dbReference>
<dbReference type="Proteomes" id="UP001595557">
    <property type="component" value="Unassembled WGS sequence"/>
</dbReference>
<comment type="caution">
    <text evidence="6">The sequence shown here is derived from an EMBL/GenBank/DDBJ whole genome shotgun (WGS) entry which is preliminary data.</text>
</comment>
<accession>A0ABV7IG54</accession>
<keyword evidence="2" id="KW-0805">Transcription regulation</keyword>
<dbReference type="InterPro" id="IPR036390">
    <property type="entry name" value="WH_DNA-bd_sf"/>
</dbReference>
<evidence type="ECO:0000313" key="7">
    <source>
        <dbReference type="Proteomes" id="UP001595557"/>
    </source>
</evidence>
<dbReference type="InterPro" id="IPR036388">
    <property type="entry name" value="WH-like_DNA-bd_sf"/>
</dbReference>
<dbReference type="RefSeq" id="WP_207468072.1">
    <property type="nucleotide sequence ID" value="NZ_JAFNAW010000018.1"/>
</dbReference>
<keyword evidence="7" id="KW-1185">Reference proteome</keyword>
<evidence type="ECO:0000256" key="2">
    <source>
        <dbReference type="ARBA" id="ARBA00023015"/>
    </source>
</evidence>
<dbReference type="InterPro" id="IPR000847">
    <property type="entry name" value="LysR_HTH_N"/>
</dbReference>
<evidence type="ECO:0000259" key="5">
    <source>
        <dbReference type="PROSITE" id="PS50931"/>
    </source>
</evidence>
<keyword evidence="3" id="KW-0238">DNA-binding</keyword>
<reference evidence="7" key="1">
    <citation type="journal article" date="2019" name="Int. J. Syst. Evol. Microbiol.">
        <title>The Global Catalogue of Microorganisms (GCM) 10K type strain sequencing project: providing services to taxonomists for standard genome sequencing and annotation.</title>
        <authorList>
            <consortium name="The Broad Institute Genomics Platform"/>
            <consortium name="The Broad Institute Genome Sequencing Center for Infectious Disease"/>
            <person name="Wu L."/>
            <person name="Ma J."/>
        </authorList>
    </citation>
    <scope>NUCLEOTIDE SEQUENCE [LARGE SCALE GENOMIC DNA]</scope>
    <source>
        <strain evidence="7">KCTC 52239</strain>
    </source>
</reference>
<sequence>METRFLETFLSVVEHGSLPEAARRLGLTPAAVSQRMQALEGEIGTPLLARAGKQVRPTEAGLAILEPARRVTSEARALRLHALADQPAGELRLGAISTALTGLLPQALLNLRQRLPEVAVFVLPGSSTDLHAALGSGRIDVALLVRPPFNLPKSRMWAPARREPLIMLVPSALAGHDPLDLLGSEPFIRYDRGNWGGQLAQGWLDAHGIRPHEWLELDQLEAISVMVSRGLGISILPDWAPPWPEGVTAARLPLPGPPLVREIGVLWERGHPTTRLIQALIEAL</sequence>
<organism evidence="6 7">
    <name type="scientific">Paracoccus fontiphilus</name>
    <dbReference type="NCBI Taxonomy" id="1815556"/>
    <lineage>
        <taxon>Bacteria</taxon>
        <taxon>Pseudomonadati</taxon>
        <taxon>Pseudomonadota</taxon>
        <taxon>Alphaproteobacteria</taxon>
        <taxon>Rhodobacterales</taxon>
        <taxon>Paracoccaceae</taxon>
        <taxon>Paracoccus</taxon>
    </lineage>
</organism>
<dbReference type="Gene3D" id="3.40.190.10">
    <property type="entry name" value="Periplasmic binding protein-like II"/>
    <property type="match status" value="2"/>
</dbReference>
<dbReference type="CDD" id="cd08427">
    <property type="entry name" value="PBP2_LTTR_like_2"/>
    <property type="match status" value="1"/>
</dbReference>
<keyword evidence="4" id="KW-0804">Transcription</keyword>
<protein>
    <submittedName>
        <fullName evidence="6">LysR substrate-binding domain-containing protein</fullName>
    </submittedName>
</protein>
<gene>
    <name evidence="6" type="ORF">ACFOD7_16015</name>
</gene>